<feature type="non-terminal residue" evidence="1">
    <location>
        <position position="50"/>
    </location>
</feature>
<name>A0A9P9YCC4_9MUSC</name>
<proteinExistence type="predicted"/>
<accession>A0A9P9YCC4</accession>
<reference evidence="1" key="1">
    <citation type="journal article" date="2023" name="Genome Biol. Evol.">
        <title>Long-read-based Genome Assembly of Drosophila gunungcola Reveals Fewer Chemosensory Genes in Flower-breeding Species.</title>
        <authorList>
            <person name="Negi A."/>
            <person name="Liao B.Y."/>
            <person name="Yeh S.D."/>
        </authorList>
    </citation>
    <scope>NUCLEOTIDE SEQUENCE</scope>
    <source>
        <strain evidence="1">Sukarami</strain>
    </source>
</reference>
<dbReference type="Proteomes" id="UP001059596">
    <property type="component" value="Unassembled WGS sequence"/>
</dbReference>
<sequence length="50" mass="5614">MTVCHAPRLAFGPNAHSPLYRFGPSLANPNIPLPFYLFCSIFKQLCFFAP</sequence>
<evidence type="ECO:0000313" key="2">
    <source>
        <dbReference type="Proteomes" id="UP001059596"/>
    </source>
</evidence>
<evidence type="ECO:0000313" key="1">
    <source>
        <dbReference type="EMBL" id="KAI8033929.1"/>
    </source>
</evidence>
<organism evidence="1 2">
    <name type="scientific">Drosophila gunungcola</name>
    <name type="common">fruit fly</name>
    <dbReference type="NCBI Taxonomy" id="103775"/>
    <lineage>
        <taxon>Eukaryota</taxon>
        <taxon>Metazoa</taxon>
        <taxon>Ecdysozoa</taxon>
        <taxon>Arthropoda</taxon>
        <taxon>Hexapoda</taxon>
        <taxon>Insecta</taxon>
        <taxon>Pterygota</taxon>
        <taxon>Neoptera</taxon>
        <taxon>Endopterygota</taxon>
        <taxon>Diptera</taxon>
        <taxon>Brachycera</taxon>
        <taxon>Muscomorpha</taxon>
        <taxon>Ephydroidea</taxon>
        <taxon>Drosophilidae</taxon>
        <taxon>Drosophila</taxon>
        <taxon>Sophophora</taxon>
    </lineage>
</organism>
<keyword evidence="2" id="KW-1185">Reference proteome</keyword>
<gene>
    <name evidence="1" type="ORF">M5D96_013331</name>
</gene>
<comment type="caution">
    <text evidence="1">The sequence shown here is derived from an EMBL/GenBank/DDBJ whole genome shotgun (WGS) entry which is preliminary data.</text>
</comment>
<protein>
    <submittedName>
        <fullName evidence="1">Uncharacterized protein</fullName>
    </submittedName>
</protein>
<dbReference type="EMBL" id="JAMKOV010000091">
    <property type="protein sequence ID" value="KAI8033929.1"/>
    <property type="molecule type" value="Genomic_DNA"/>
</dbReference>
<dbReference type="AlphaFoldDB" id="A0A9P9YCC4"/>